<accession>A0A1H8WCB4</accession>
<protein>
    <recommendedName>
        <fullName evidence="3">Phage PhiH1 repressor protein</fullName>
    </recommendedName>
</protein>
<evidence type="ECO:0000313" key="1">
    <source>
        <dbReference type="EMBL" id="SEP25286.1"/>
    </source>
</evidence>
<dbReference type="Proteomes" id="UP000199126">
    <property type="component" value="Unassembled WGS sequence"/>
</dbReference>
<sequence>MTGHIKEMVERVSWMSPIDYEILLFFETHDILVSPKVLSVNIGYDRQYTSKRCRVLMDAGILEKDESELYGLSDSGRAFLAGELDAEVLERDENP</sequence>
<evidence type="ECO:0008006" key="3">
    <source>
        <dbReference type="Google" id="ProtNLM"/>
    </source>
</evidence>
<name>A0A1H8WCB4_9EURY</name>
<keyword evidence="2" id="KW-1185">Reference proteome</keyword>
<gene>
    <name evidence="1" type="ORF">SAMN04487948_12716</name>
</gene>
<reference evidence="2" key="1">
    <citation type="submission" date="2016-10" db="EMBL/GenBank/DDBJ databases">
        <authorList>
            <person name="Varghese N."/>
            <person name="Submissions S."/>
        </authorList>
    </citation>
    <scope>NUCLEOTIDE SEQUENCE [LARGE SCALE GENOMIC DNA]</scope>
    <source>
        <strain evidence="2">CGMCC 1.10121</strain>
    </source>
</reference>
<organism evidence="1 2">
    <name type="scientific">Halogranum amylolyticum</name>
    <dbReference type="NCBI Taxonomy" id="660520"/>
    <lineage>
        <taxon>Archaea</taxon>
        <taxon>Methanobacteriati</taxon>
        <taxon>Methanobacteriota</taxon>
        <taxon>Stenosarchaea group</taxon>
        <taxon>Halobacteria</taxon>
        <taxon>Halobacteriales</taxon>
        <taxon>Haloferacaceae</taxon>
    </lineage>
</organism>
<dbReference type="EMBL" id="FODV01000027">
    <property type="protein sequence ID" value="SEP25286.1"/>
    <property type="molecule type" value="Genomic_DNA"/>
</dbReference>
<proteinExistence type="predicted"/>
<dbReference type="AlphaFoldDB" id="A0A1H8WCB4"/>
<dbReference type="Gene3D" id="1.10.10.10">
    <property type="entry name" value="Winged helix-like DNA-binding domain superfamily/Winged helix DNA-binding domain"/>
    <property type="match status" value="1"/>
</dbReference>
<dbReference type="InterPro" id="IPR036388">
    <property type="entry name" value="WH-like_DNA-bd_sf"/>
</dbReference>
<evidence type="ECO:0000313" key="2">
    <source>
        <dbReference type="Proteomes" id="UP000199126"/>
    </source>
</evidence>
<dbReference type="RefSeq" id="WP_244531688.1">
    <property type="nucleotide sequence ID" value="NZ_FODV01000027.1"/>
</dbReference>